<dbReference type="Proteomes" id="UP001064048">
    <property type="component" value="Chromosome 14"/>
</dbReference>
<keyword evidence="2" id="KW-1185">Reference proteome</keyword>
<evidence type="ECO:0000313" key="1">
    <source>
        <dbReference type="EMBL" id="KAI8420374.1"/>
    </source>
</evidence>
<evidence type="ECO:0000313" key="2">
    <source>
        <dbReference type="Proteomes" id="UP001064048"/>
    </source>
</evidence>
<accession>A0ACC0J8L6</accession>
<gene>
    <name evidence="1" type="ORF">MSG28_008889</name>
</gene>
<sequence length="220" mass="25254">MLRIGGRYSQVKTKPFLGRVVTLLLFVALTILYAAYSANIVVLLRAPSSSVRSLQDILNSPLKLGASDFAYNRYFFKKLNEPLRKAIYNKKIAPKGKKANFYTMKEGVEKIRKGLFAFHMELNPGYRLIQETYQEDEKCDLVEIDYINEIDPWLPGQKRSPYKDLFKINSVGITDMYPAMLATLYGMLLAPAALLLEIAYKRLMVMREKRKGILQSEHDT</sequence>
<proteinExistence type="predicted"/>
<comment type="caution">
    <text evidence="1">The sequence shown here is derived from an EMBL/GenBank/DDBJ whole genome shotgun (WGS) entry which is preliminary data.</text>
</comment>
<dbReference type="EMBL" id="CM046114">
    <property type="protein sequence ID" value="KAI8420374.1"/>
    <property type="molecule type" value="Genomic_DNA"/>
</dbReference>
<protein>
    <submittedName>
        <fullName evidence="1">Uncharacterized protein</fullName>
    </submittedName>
</protein>
<name>A0ACC0J8L6_CHOFU</name>
<reference evidence="1 2" key="1">
    <citation type="journal article" date="2022" name="Genome Biol. Evol.">
        <title>The Spruce Budworm Genome: Reconstructing the Evolutionary History of Antifreeze Proteins.</title>
        <authorList>
            <person name="Beliveau C."/>
            <person name="Gagne P."/>
            <person name="Picq S."/>
            <person name="Vernygora O."/>
            <person name="Keeling C.I."/>
            <person name="Pinkney K."/>
            <person name="Doucet D."/>
            <person name="Wen F."/>
            <person name="Johnston J.S."/>
            <person name="Maaroufi H."/>
            <person name="Boyle B."/>
            <person name="Laroche J."/>
            <person name="Dewar K."/>
            <person name="Juretic N."/>
            <person name="Blackburn G."/>
            <person name="Nisole A."/>
            <person name="Brunet B."/>
            <person name="Brandao M."/>
            <person name="Lumley L."/>
            <person name="Duan J."/>
            <person name="Quan G."/>
            <person name="Lucarotti C.J."/>
            <person name="Roe A.D."/>
            <person name="Sperling F.A.H."/>
            <person name="Levesque R.C."/>
            <person name="Cusson M."/>
        </authorList>
    </citation>
    <scope>NUCLEOTIDE SEQUENCE [LARGE SCALE GENOMIC DNA]</scope>
    <source>
        <strain evidence="1">Glfc:IPQL:Cfum</strain>
    </source>
</reference>
<organism evidence="1 2">
    <name type="scientific">Choristoneura fumiferana</name>
    <name type="common">Spruce budworm moth</name>
    <name type="synonym">Archips fumiferana</name>
    <dbReference type="NCBI Taxonomy" id="7141"/>
    <lineage>
        <taxon>Eukaryota</taxon>
        <taxon>Metazoa</taxon>
        <taxon>Ecdysozoa</taxon>
        <taxon>Arthropoda</taxon>
        <taxon>Hexapoda</taxon>
        <taxon>Insecta</taxon>
        <taxon>Pterygota</taxon>
        <taxon>Neoptera</taxon>
        <taxon>Endopterygota</taxon>
        <taxon>Lepidoptera</taxon>
        <taxon>Glossata</taxon>
        <taxon>Ditrysia</taxon>
        <taxon>Tortricoidea</taxon>
        <taxon>Tortricidae</taxon>
        <taxon>Tortricinae</taxon>
        <taxon>Choristoneura</taxon>
    </lineage>
</organism>